<reference evidence="1 2" key="1">
    <citation type="submission" date="2016-10" db="EMBL/GenBank/DDBJ databases">
        <authorList>
            <person name="de Groot N.N."/>
        </authorList>
    </citation>
    <scope>NUCLEOTIDE SEQUENCE [LARGE SCALE GENOMIC DNA]</scope>
    <source>
        <strain evidence="1 2">DSM 26130</strain>
    </source>
</reference>
<protein>
    <submittedName>
        <fullName evidence="1">Starch-binding associating with outer membrane</fullName>
    </submittedName>
</protein>
<name>A0A1I1LM09_9BACT</name>
<dbReference type="EMBL" id="FOLQ01000002">
    <property type="protein sequence ID" value="SFC74154.1"/>
    <property type="molecule type" value="Genomic_DNA"/>
</dbReference>
<dbReference type="OrthoDB" id="622163at2"/>
<keyword evidence="2" id="KW-1185">Reference proteome</keyword>
<dbReference type="Gene3D" id="1.25.40.390">
    <property type="match status" value="1"/>
</dbReference>
<dbReference type="InterPro" id="IPR011990">
    <property type="entry name" value="TPR-like_helical_dom_sf"/>
</dbReference>
<organism evidence="1 2">
    <name type="scientific">Spirosoma endophyticum</name>
    <dbReference type="NCBI Taxonomy" id="662367"/>
    <lineage>
        <taxon>Bacteria</taxon>
        <taxon>Pseudomonadati</taxon>
        <taxon>Bacteroidota</taxon>
        <taxon>Cytophagia</taxon>
        <taxon>Cytophagales</taxon>
        <taxon>Cytophagaceae</taxon>
        <taxon>Spirosoma</taxon>
    </lineage>
</organism>
<accession>A0A1I1LM09</accession>
<dbReference type="AlphaFoldDB" id="A0A1I1LM09"/>
<evidence type="ECO:0000313" key="1">
    <source>
        <dbReference type="EMBL" id="SFC74154.1"/>
    </source>
</evidence>
<proteinExistence type="predicted"/>
<dbReference type="InterPro" id="IPR041662">
    <property type="entry name" value="SusD-like_2"/>
</dbReference>
<gene>
    <name evidence="1" type="ORF">SAMN05216167_102283</name>
</gene>
<evidence type="ECO:0000313" key="2">
    <source>
        <dbReference type="Proteomes" id="UP000198598"/>
    </source>
</evidence>
<dbReference type="RefSeq" id="WP_093824161.1">
    <property type="nucleotide sequence ID" value="NZ_FOLQ01000002.1"/>
</dbReference>
<sequence length="458" mass="49383">MKKIVIAVLGLTLAASSCTKQFDEYAINPNSPQTASAALLLSGAELSTFATYGGQLSRISSVLAQQTAGNQFQLQTFGKYIITETDITNEWATIYNGTLINSRTLLDSYGKGNPYYSGMTKVLMALNFGIATDFWGDVPFSEAAQGLSGNFQPKYDKQEDVIKGIQTLLDGAISDLSQPSSANQFLPAADDIIFNGNTKAWINAAYIIKARYANRLSQTDPSGSATQALAALSKVSADQPDMKAVFYDIAGSYNQWYDFLSSRTGYIKMGKYFVDYLKTTGDPRLASFVSKDDAGGYSGLAPEESDNTAVSDPGPAIASPDSPTPLATYVEAKFIEAEAQLRSGKAADAATAFNTAVSASVKQITGADISAAFKTQVASETAATITLAKIINQKYIALFSIPEGYNDWRRTGFPALKANQDTDKKAIPLRLPTSQDERNYNKNATVVGDIYQPVWWDK</sequence>
<dbReference type="Pfam" id="PF12771">
    <property type="entry name" value="SusD-like_2"/>
    <property type="match status" value="1"/>
</dbReference>
<dbReference type="Proteomes" id="UP000198598">
    <property type="component" value="Unassembled WGS sequence"/>
</dbReference>
<dbReference type="PROSITE" id="PS51257">
    <property type="entry name" value="PROKAR_LIPOPROTEIN"/>
    <property type="match status" value="1"/>
</dbReference>
<dbReference type="STRING" id="662367.SAMN05216167_102283"/>
<dbReference type="SUPFAM" id="SSF48452">
    <property type="entry name" value="TPR-like"/>
    <property type="match status" value="1"/>
</dbReference>